<proteinExistence type="predicted"/>
<dbReference type="SMART" id="SM00248">
    <property type="entry name" value="ANK"/>
    <property type="match status" value="4"/>
</dbReference>
<dbReference type="InterPro" id="IPR011990">
    <property type="entry name" value="TPR-like_helical_dom_sf"/>
</dbReference>
<dbReference type="OrthoDB" id="195446at2759"/>
<name>A0A3D8R5D4_9HELO</name>
<evidence type="ECO:0000313" key="6">
    <source>
        <dbReference type="Proteomes" id="UP000256645"/>
    </source>
</evidence>
<gene>
    <name evidence="5" type="ORF">BP6252_08282</name>
</gene>
<dbReference type="SUPFAM" id="SSF48403">
    <property type="entry name" value="Ankyrin repeat"/>
    <property type="match status" value="1"/>
</dbReference>
<evidence type="ECO:0000256" key="3">
    <source>
        <dbReference type="PROSITE-ProRule" id="PRU00023"/>
    </source>
</evidence>
<dbReference type="Proteomes" id="UP000256645">
    <property type="component" value="Unassembled WGS sequence"/>
</dbReference>
<dbReference type="InterPro" id="IPR002110">
    <property type="entry name" value="Ankyrin_rpt"/>
</dbReference>
<dbReference type="InterPro" id="IPR036770">
    <property type="entry name" value="Ankyrin_rpt-contain_sf"/>
</dbReference>
<feature type="repeat" description="ANK" evidence="3">
    <location>
        <begin position="603"/>
        <end position="635"/>
    </location>
</feature>
<dbReference type="EMBL" id="PDLM01000009">
    <property type="protein sequence ID" value="RDW69262.1"/>
    <property type="molecule type" value="Genomic_DNA"/>
</dbReference>
<dbReference type="PROSITE" id="PS50297">
    <property type="entry name" value="ANK_REP_REGION"/>
    <property type="match status" value="4"/>
</dbReference>
<organism evidence="5 6">
    <name type="scientific">Coleophoma cylindrospora</name>
    <dbReference type="NCBI Taxonomy" id="1849047"/>
    <lineage>
        <taxon>Eukaryota</taxon>
        <taxon>Fungi</taxon>
        <taxon>Dikarya</taxon>
        <taxon>Ascomycota</taxon>
        <taxon>Pezizomycotina</taxon>
        <taxon>Leotiomycetes</taxon>
        <taxon>Helotiales</taxon>
        <taxon>Dermateaceae</taxon>
        <taxon>Coleophoma</taxon>
    </lineage>
</organism>
<comment type="caution">
    <text evidence="5">The sequence shown here is derived from an EMBL/GenBank/DDBJ whole genome shotgun (WGS) entry which is preliminary data.</text>
</comment>
<dbReference type="PRINTS" id="PR01415">
    <property type="entry name" value="ANKYRIN"/>
</dbReference>
<dbReference type="PANTHER" id="PTHR24198:SF165">
    <property type="entry name" value="ANKYRIN REPEAT-CONTAINING PROTEIN-RELATED"/>
    <property type="match status" value="1"/>
</dbReference>
<dbReference type="PROSITE" id="PS50088">
    <property type="entry name" value="ANK_REPEAT"/>
    <property type="match status" value="4"/>
</dbReference>
<keyword evidence="1" id="KW-0677">Repeat</keyword>
<feature type="repeat" description="ANK" evidence="3">
    <location>
        <begin position="672"/>
        <end position="704"/>
    </location>
</feature>
<dbReference type="Gene3D" id="1.25.40.20">
    <property type="entry name" value="Ankyrin repeat-containing domain"/>
    <property type="match status" value="1"/>
</dbReference>
<feature type="compositionally biased region" description="Basic and acidic residues" evidence="4">
    <location>
        <begin position="258"/>
        <end position="267"/>
    </location>
</feature>
<accession>A0A3D8R5D4</accession>
<dbReference type="Gene3D" id="1.25.40.10">
    <property type="entry name" value="Tetratricopeptide repeat domain"/>
    <property type="match status" value="1"/>
</dbReference>
<feature type="region of interest" description="Disordered" evidence="4">
    <location>
        <begin position="250"/>
        <end position="283"/>
    </location>
</feature>
<reference evidence="5 6" key="1">
    <citation type="journal article" date="2018" name="IMA Fungus">
        <title>IMA Genome-F 9: Draft genome sequence of Annulohypoxylon stygium, Aspergillus mulundensis, Berkeleyomyces basicola (syn. Thielaviopsis basicola), Ceratocystis smalleyi, two Cercospora beticola strains, Coleophoma cylindrospora, Fusarium fracticaudum, Phialophora cf. hyalina, and Morchella septimelata.</title>
        <authorList>
            <person name="Wingfield B.D."/>
            <person name="Bills G.F."/>
            <person name="Dong Y."/>
            <person name="Huang W."/>
            <person name="Nel W.J."/>
            <person name="Swalarsk-Parry B.S."/>
            <person name="Vaghefi N."/>
            <person name="Wilken P.M."/>
            <person name="An Z."/>
            <person name="de Beer Z.W."/>
            <person name="De Vos L."/>
            <person name="Chen L."/>
            <person name="Duong T.A."/>
            <person name="Gao Y."/>
            <person name="Hammerbacher A."/>
            <person name="Kikkert J.R."/>
            <person name="Li Y."/>
            <person name="Li H."/>
            <person name="Li K."/>
            <person name="Li Q."/>
            <person name="Liu X."/>
            <person name="Ma X."/>
            <person name="Naidoo K."/>
            <person name="Pethybridge S.J."/>
            <person name="Sun J."/>
            <person name="Steenkamp E.T."/>
            <person name="van der Nest M.A."/>
            <person name="van Wyk S."/>
            <person name="Wingfield M.J."/>
            <person name="Xiong C."/>
            <person name="Yue Q."/>
            <person name="Zhang X."/>
        </authorList>
    </citation>
    <scope>NUCLEOTIDE SEQUENCE [LARGE SCALE GENOMIC DNA]</scope>
    <source>
        <strain evidence="5 6">BP6252</strain>
    </source>
</reference>
<feature type="repeat" description="ANK" evidence="3">
    <location>
        <begin position="638"/>
        <end position="671"/>
    </location>
</feature>
<dbReference type="AlphaFoldDB" id="A0A3D8R5D4"/>
<evidence type="ECO:0000256" key="2">
    <source>
        <dbReference type="ARBA" id="ARBA00023043"/>
    </source>
</evidence>
<evidence type="ECO:0000313" key="5">
    <source>
        <dbReference type="EMBL" id="RDW69262.1"/>
    </source>
</evidence>
<feature type="region of interest" description="Disordered" evidence="4">
    <location>
        <begin position="504"/>
        <end position="542"/>
    </location>
</feature>
<evidence type="ECO:0000256" key="1">
    <source>
        <dbReference type="ARBA" id="ARBA00022737"/>
    </source>
</evidence>
<evidence type="ECO:0000256" key="4">
    <source>
        <dbReference type="SAM" id="MobiDB-lite"/>
    </source>
</evidence>
<dbReference type="PANTHER" id="PTHR24198">
    <property type="entry name" value="ANKYRIN REPEAT AND PROTEIN KINASE DOMAIN-CONTAINING PROTEIN"/>
    <property type="match status" value="1"/>
</dbReference>
<sequence length="793" mass="88146">MDGISAASAVIQVVAVSLTLSQKIASFILDAKNVVEIRTGLYEQVQCLRNTVCTVHQVLERRQQQMSVRPVGPDEEIIYAQTVKALDKTTKTVGRLQAKLEKLGGGSAEPRCWEKAWIQMKLQIRTPDIVKLQRQIETNTSCLQLMLQCIDPFIHEDTQAVVHTGFATTHTFLENISKMIEDLRDLMYRPLPGNHIGRTGEVDSRMAAVRADSGIILQETENEAFDIASECLTVAKSLYGKISQPGTFIGSAGPSIRGAEEGRHDDTISSEDSSLNTENRDNEQGGVLLKNTLVCKATPALPMVVNSSGESKPANPTANPPFVERLEILTDHIDNDHRMAIEAIQAGDYTRGERHISEAITTAKEREANYNFPFEDEAAYQEILAYAKARNGQLGSAKQIYENILHKAEESSSTNDTEGRVCFALAQLHRDQYEQGQFKNRDEKAFDDWKGYSLRAYESAMKDPDRPDSESLWETHPSLPQTAEMLAEMYECWGKPAKTLTYRQRHPSQSECAVASPGPPSLSLDVAPPTPPDSDGHLERQNSQLSPVTSIFSDMNITSLNTSNPTAWGRLVLHGIEQNDFETTKYFLDLAEGSIDLEQHNERGLTPLLLAVQKRHTEIVRILLEHEKSPDITAKDKNGWTVLHYALSRWEGEDMVEILVNHGANVNAAANDGTTPLHCAVNNNKLHGAKILLQHSVSTEAKDSAGRTPMYVAVQKKRLDMVAILMKGGAVCNRLAWTKDRPDLKDFFEECEDNGIVEPLHSQQETASRRDSILSKASRKSFFSRKFRSSAAG</sequence>
<protein>
    <submittedName>
        <fullName evidence="5">Uncharacterized protein</fullName>
    </submittedName>
</protein>
<keyword evidence="6" id="KW-1185">Reference proteome</keyword>
<keyword evidence="2 3" id="KW-0040">ANK repeat</keyword>
<dbReference type="Pfam" id="PF12796">
    <property type="entry name" value="Ank_2"/>
    <property type="match status" value="2"/>
</dbReference>
<dbReference type="STRING" id="1849047.A0A3D8R5D4"/>
<feature type="repeat" description="ANK" evidence="3">
    <location>
        <begin position="705"/>
        <end position="730"/>
    </location>
</feature>